<organism evidence="1 3">
    <name type="scientific">Candidatus Sedimenticola endophacoides</name>
    <dbReference type="NCBI Taxonomy" id="2548426"/>
    <lineage>
        <taxon>Bacteria</taxon>
        <taxon>Pseudomonadati</taxon>
        <taxon>Pseudomonadota</taxon>
        <taxon>Gammaproteobacteria</taxon>
        <taxon>Chromatiales</taxon>
        <taxon>Sedimenticolaceae</taxon>
        <taxon>Sedimenticola</taxon>
    </lineage>
</organism>
<name>A0A657Q3D2_9GAMM</name>
<dbReference type="Proteomes" id="UP000243361">
    <property type="component" value="Unassembled WGS sequence"/>
</dbReference>
<dbReference type="AlphaFoldDB" id="A0A657Q3D2"/>
<gene>
    <name evidence="1" type="ORF">B0D84_01065</name>
    <name evidence="2" type="ORF">C3L24_09480</name>
</gene>
<evidence type="ECO:0000313" key="2">
    <source>
        <dbReference type="EMBL" id="PUE00288.1"/>
    </source>
</evidence>
<dbReference type="EMBL" id="MUIE01000088">
    <property type="protein sequence ID" value="OQX36917.1"/>
    <property type="molecule type" value="Genomic_DNA"/>
</dbReference>
<dbReference type="EMBL" id="PQCO01000227">
    <property type="protein sequence ID" value="PUE00288.1"/>
    <property type="molecule type" value="Genomic_DNA"/>
</dbReference>
<comment type="caution">
    <text evidence="1">The sequence shown here is derived from an EMBL/GenBank/DDBJ whole genome shotgun (WGS) entry which is preliminary data.</text>
</comment>
<evidence type="ECO:0000313" key="1">
    <source>
        <dbReference type="EMBL" id="OQX36917.1"/>
    </source>
</evidence>
<keyword evidence="3" id="KW-1185">Reference proteome</keyword>
<evidence type="ECO:0000313" key="3">
    <source>
        <dbReference type="Proteomes" id="UP000243361"/>
    </source>
</evidence>
<evidence type="ECO:0000313" key="4">
    <source>
        <dbReference type="Proteomes" id="UP000250928"/>
    </source>
</evidence>
<protein>
    <submittedName>
        <fullName evidence="1">Uncharacterized protein</fullName>
    </submittedName>
</protein>
<proteinExistence type="predicted"/>
<accession>A0A657Q3D2</accession>
<sequence length="151" mass="17098">MQQETKRVKKRPGKKVHSMVTVHASEKAAEIRARFGPEIDYATVVQLLGDRRYTRYPVEIRFVSEGIEPGMFALTEPASENPDDGYVMNIHPFFEDRPDALPALILYQTVLVNYGDIATANDAEIFGAGVLGMERDDYYDLIVRLTDSLWS</sequence>
<dbReference type="Proteomes" id="UP000250928">
    <property type="component" value="Unassembled WGS sequence"/>
</dbReference>
<reference evidence="2 4" key="2">
    <citation type="submission" date="2018-01" db="EMBL/GenBank/DDBJ databases">
        <title>Novel co-symbiosis in the lucinid bivalve Phacoides pectinatus.</title>
        <authorList>
            <person name="Lim S.J."/>
            <person name="Davis B.G."/>
            <person name="Gill D.E."/>
            <person name="Engel A.S."/>
            <person name="Anderson L.C."/>
            <person name="Campbell B.J."/>
        </authorList>
    </citation>
    <scope>NUCLEOTIDE SEQUENCE [LARGE SCALE GENOMIC DNA]</scope>
    <source>
        <strain evidence="2">N3_P5</strain>
    </source>
</reference>
<reference evidence="1 3" key="1">
    <citation type="submission" date="2017-02" db="EMBL/GenBank/DDBJ databases">
        <title>Novel co-symbiosis in the unique lucinid bivalve Phacoides pectinatus.</title>
        <authorList>
            <person name="Lim S.J."/>
            <person name="Davis B.G."/>
            <person name="Gill D.E."/>
            <person name="Engel A.S."/>
            <person name="Anderson L.C."/>
            <person name="Campbell B.J."/>
        </authorList>
    </citation>
    <scope>NUCLEOTIDE SEQUENCE [LARGE SCALE GENOMIC DNA]</scope>
    <source>
        <strain evidence="1">LUC13016_P6</strain>
    </source>
</reference>